<protein>
    <submittedName>
        <fullName evidence="1">Uncharacterized protein</fullName>
    </submittedName>
</protein>
<organism evidence="1 2">
    <name type="scientific">Geospiza parvula</name>
    <name type="common">Small tree-finch</name>
    <name type="synonym">Camarhynchus parvulus</name>
    <dbReference type="NCBI Taxonomy" id="87175"/>
    <lineage>
        <taxon>Eukaryota</taxon>
        <taxon>Metazoa</taxon>
        <taxon>Chordata</taxon>
        <taxon>Craniata</taxon>
        <taxon>Vertebrata</taxon>
        <taxon>Euteleostomi</taxon>
        <taxon>Archelosauria</taxon>
        <taxon>Archosauria</taxon>
        <taxon>Dinosauria</taxon>
        <taxon>Saurischia</taxon>
        <taxon>Theropoda</taxon>
        <taxon>Coelurosauria</taxon>
        <taxon>Aves</taxon>
        <taxon>Neognathae</taxon>
        <taxon>Neoaves</taxon>
        <taxon>Telluraves</taxon>
        <taxon>Australaves</taxon>
        <taxon>Passeriformes</taxon>
        <taxon>Thraupidae</taxon>
        <taxon>Camarhynchus</taxon>
    </lineage>
</organism>
<dbReference type="PANTHER" id="PTHR22647">
    <property type="entry name" value="SH3 DOMAIN AND TETRATRICOPEPTIDE REPEATS CONTAINING PROTEIN"/>
    <property type="match status" value="1"/>
</dbReference>
<evidence type="ECO:0000313" key="2">
    <source>
        <dbReference type="Proteomes" id="UP000694382"/>
    </source>
</evidence>
<name>A0A8U8B0M5_GEOPR</name>
<dbReference type="AlphaFoldDB" id="A0A8U8B0M5"/>
<reference evidence="1" key="3">
    <citation type="submission" date="2025-09" db="UniProtKB">
        <authorList>
            <consortium name="Ensembl"/>
        </authorList>
    </citation>
    <scope>IDENTIFICATION</scope>
</reference>
<keyword evidence="2" id="KW-1185">Reference proteome</keyword>
<accession>A0A8U8B0M5</accession>
<dbReference type="PANTHER" id="PTHR22647:SF3">
    <property type="entry name" value="SH3 DOMAIN AND TETRATRICOPEPTIDE REPEAT-CONTAINING PROTEIN 1"/>
    <property type="match status" value="1"/>
</dbReference>
<sequence>LLAYMCPSVTENGYPPPDISLKLTMVKRKSGCPDPRLQRQLRGQLRLLENDSKEVMTVFSELSARLLSIHSDQDLIVVTFKTFEEIWKFLTYHSLGFINHCMENLFLDQSFWLYSQEEEDTGIEVWINEKSLNLMYRSLLVQEVTCPCGLMPPWSHWSLSISRYLTLPTYSIYI</sequence>
<dbReference type="Proteomes" id="UP000694382">
    <property type="component" value="Chromosome 4"/>
</dbReference>
<dbReference type="InterPro" id="IPR042772">
    <property type="entry name" value="SH3TC1/SH3TC2"/>
</dbReference>
<evidence type="ECO:0000313" key="1">
    <source>
        <dbReference type="Ensembl" id="ENSCPVP00000026992.1"/>
    </source>
</evidence>
<reference evidence="1" key="1">
    <citation type="submission" date="2020-02" db="EMBL/GenBank/DDBJ databases">
        <authorList>
            <person name="Enbody D E."/>
            <person name="Pettersson E M."/>
        </authorList>
    </citation>
    <scope>NUCLEOTIDE SEQUENCE [LARGE SCALE GENOMIC DNA]</scope>
</reference>
<dbReference type="Ensembl" id="ENSCPVT00000027183.1">
    <property type="protein sequence ID" value="ENSCPVP00000026992.1"/>
    <property type="gene ID" value="ENSCPVG00000017490.1"/>
</dbReference>
<reference evidence="1" key="2">
    <citation type="submission" date="2025-08" db="UniProtKB">
        <authorList>
            <consortium name="Ensembl"/>
        </authorList>
    </citation>
    <scope>IDENTIFICATION</scope>
</reference>
<proteinExistence type="predicted"/>